<reference evidence="11 12" key="1">
    <citation type="submission" date="2018-03" db="EMBL/GenBank/DDBJ databases">
        <title>Draft Genome Sequences of the Obligatory Marine Myxobacteria Enhygromyxa salina SWB005.</title>
        <authorList>
            <person name="Poehlein A."/>
            <person name="Moghaddam J.A."/>
            <person name="Harms H."/>
            <person name="Alanjari M."/>
            <person name="Koenig G.M."/>
            <person name="Daniel R."/>
            <person name="Schaeberle T.F."/>
        </authorList>
    </citation>
    <scope>NUCLEOTIDE SEQUENCE [LARGE SCALE GENOMIC DNA]</scope>
    <source>
        <strain evidence="11 12">SWB005</strain>
    </source>
</reference>
<keyword evidence="5 11" id="KW-0067">ATP-binding</keyword>
<dbReference type="EC" id="3.6.3.-" evidence="11"/>
<dbReference type="EMBL" id="PVNK01000234">
    <property type="protein sequence ID" value="PRP91648.1"/>
    <property type="molecule type" value="Genomic_DNA"/>
</dbReference>
<protein>
    <submittedName>
        <fullName evidence="11">Lipid A export ATP-binding/permease protein MsbA</fullName>
        <ecNumber evidence="11">3.6.3.-</ecNumber>
    </submittedName>
</protein>
<feature type="domain" description="ABC transmembrane type-1" evidence="10">
    <location>
        <begin position="137"/>
        <end position="419"/>
    </location>
</feature>
<dbReference type="GO" id="GO:0016887">
    <property type="term" value="F:ATP hydrolysis activity"/>
    <property type="evidence" value="ECO:0007669"/>
    <property type="project" value="InterPro"/>
</dbReference>
<keyword evidence="4" id="KW-0547">Nucleotide-binding</keyword>
<evidence type="ECO:0000256" key="8">
    <source>
        <dbReference type="SAM" id="MobiDB-lite"/>
    </source>
</evidence>
<dbReference type="SUPFAM" id="SSF90123">
    <property type="entry name" value="ABC transporter transmembrane region"/>
    <property type="match status" value="1"/>
</dbReference>
<dbReference type="GO" id="GO:0005975">
    <property type="term" value="P:carbohydrate metabolic process"/>
    <property type="evidence" value="ECO:0007669"/>
    <property type="project" value="InterPro"/>
</dbReference>
<evidence type="ECO:0000256" key="4">
    <source>
        <dbReference type="ARBA" id="ARBA00022741"/>
    </source>
</evidence>
<dbReference type="PROSITE" id="PS50929">
    <property type="entry name" value="ABC_TM1F"/>
    <property type="match status" value="1"/>
</dbReference>
<dbReference type="PROSITE" id="PS00211">
    <property type="entry name" value="ABC_TRANSPORTER_1"/>
    <property type="match status" value="1"/>
</dbReference>
<dbReference type="AlphaFoldDB" id="A0A2S9XFK0"/>
<dbReference type="SMART" id="SM00382">
    <property type="entry name" value="AAA"/>
    <property type="match status" value="1"/>
</dbReference>
<accession>A0A2S9XFK0</accession>
<dbReference type="InterPro" id="IPR039421">
    <property type="entry name" value="Type_1_exporter"/>
</dbReference>
<dbReference type="SUPFAM" id="SSF52540">
    <property type="entry name" value="P-loop containing nucleoside triphosphate hydrolases"/>
    <property type="match status" value="1"/>
</dbReference>
<comment type="caution">
    <text evidence="11">The sequence shown here is derived from an EMBL/GenBank/DDBJ whole genome shotgun (WGS) entry which is preliminary data.</text>
</comment>
<keyword evidence="12" id="KW-1185">Reference proteome</keyword>
<evidence type="ECO:0000313" key="12">
    <source>
        <dbReference type="Proteomes" id="UP000237968"/>
    </source>
</evidence>
<dbReference type="Proteomes" id="UP000237968">
    <property type="component" value="Unassembled WGS sequence"/>
</dbReference>
<evidence type="ECO:0000259" key="10">
    <source>
        <dbReference type="PROSITE" id="PS50929"/>
    </source>
</evidence>
<evidence type="ECO:0000313" key="11">
    <source>
        <dbReference type="EMBL" id="PRP91648.1"/>
    </source>
</evidence>
<evidence type="ECO:0000256" key="7">
    <source>
        <dbReference type="ARBA" id="ARBA00023136"/>
    </source>
</evidence>
<gene>
    <name evidence="11" type="primary">msbA_2</name>
    <name evidence="11" type="ORF">ENSA5_54080</name>
</gene>
<dbReference type="GO" id="GO:0005524">
    <property type="term" value="F:ATP binding"/>
    <property type="evidence" value="ECO:0007669"/>
    <property type="project" value="UniProtKB-KW"/>
</dbReference>
<dbReference type="GO" id="GO:0034040">
    <property type="term" value="F:ATPase-coupled lipid transmembrane transporter activity"/>
    <property type="evidence" value="ECO:0007669"/>
    <property type="project" value="TreeGrafter"/>
</dbReference>
<dbReference type="RefSeq" id="WP_106394620.1">
    <property type="nucleotide sequence ID" value="NZ_PVNK01000234.1"/>
</dbReference>
<keyword evidence="3" id="KW-0812">Transmembrane</keyword>
<feature type="domain" description="ABC transporter" evidence="9">
    <location>
        <begin position="461"/>
        <end position="694"/>
    </location>
</feature>
<dbReference type="GO" id="GO:0004553">
    <property type="term" value="F:hydrolase activity, hydrolyzing O-glycosyl compounds"/>
    <property type="evidence" value="ECO:0007669"/>
    <property type="project" value="InterPro"/>
</dbReference>
<dbReference type="InterPro" id="IPR003439">
    <property type="entry name" value="ABC_transporter-like_ATP-bd"/>
</dbReference>
<dbReference type="Gene3D" id="3.40.50.300">
    <property type="entry name" value="P-loop containing nucleotide triphosphate hydrolases"/>
    <property type="match status" value="1"/>
</dbReference>
<evidence type="ECO:0000259" key="9">
    <source>
        <dbReference type="PROSITE" id="PS50893"/>
    </source>
</evidence>
<dbReference type="PROSITE" id="PS50893">
    <property type="entry name" value="ABC_TRANSPORTER_2"/>
    <property type="match status" value="1"/>
</dbReference>
<evidence type="ECO:0000256" key="3">
    <source>
        <dbReference type="ARBA" id="ARBA00022692"/>
    </source>
</evidence>
<comment type="subcellular location">
    <subcellularLocation>
        <location evidence="1">Cell membrane</location>
        <topology evidence="1">Multi-pass membrane protein</topology>
    </subcellularLocation>
</comment>
<evidence type="ECO:0000256" key="5">
    <source>
        <dbReference type="ARBA" id="ARBA00022840"/>
    </source>
</evidence>
<dbReference type="Pfam" id="PF00664">
    <property type="entry name" value="ABC_membrane"/>
    <property type="match status" value="1"/>
</dbReference>
<keyword evidence="11" id="KW-0378">Hydrolase</keyword>
<evidence type="ECO:0000256" key="2">
    <source>
        <dbReference type="ARBA" id="ARBA00022448"/>
    </source>
</evidence>
<dbReference type="FunFam" id="3.40.50.300:FF:000287">
    <property type="entry name" value="Multidrug ABC transporter ATP-binding protein"/>
    <property type="match status" value="1"/>
</dbReference>
<dbReference type="PROSITE" id="PS01095">
    <property type="entry name" value="GH18_1"/>
    <property type="match status" value="1"/>
</dbReference>
<feature type="compositionally biased region" description="Polar residues" evidence="8">
    <location>
        <begin position="105"/>
        <end position="117"/>
    </location>
</feature>
<dbReference type="InterPro" id="IPR003593">
    <property type="entry name" value="AAA+_ATPase"/>
</dbReference>
<dbReference type="InterPro" id="IPR011527">
    <property type="entry name" value="ABC1_TM_dom"/>
</dbReference>
<sequence>MPQFGDSSSLRLRSATRGRERWRVPQIYRNPRRARAVSEYLEHDPQVLSVGANPATAGVLVTYVPGARIDVFQLLGEALGLVRPRPRAAAASRPPTTVADGQTGGSSRAPTPSSTQEAPVARLLERIEVDRRSFRRATATAVLAAAGAFAPNLALAAVTNAARDEGNPLLSRLGIESVNKQLVLLGSTVVAGFGLDLSLEYINKGRWLEFAAELEDRVKLMAFDHIQRLDLSYIDAQSTGQLLSIIVEDAAALRRYYEEGYTDIVKKLTAVALSNVLLFSVSPALGLLANVSLPLIYAASRYFKPRTASVYREAASAQAEFSKALTDNLSGIATIKSFTNEEIEVERLRELNGELIEANRRAFEARYSHSGTMRGLFYVSWATTVTQASYLLTVGKISRPLYSLVLYVIPQLIASMFGIDETTNLHRRANAAAERILGILEIETEVIDGGEELLERSQGHVRFEQVRFAYPNNEPVLDGFDLDIEPGITAIVGSSGSGKSTVAKLLMRFYDVDEGRVTLDSRDIREPTLRSLRAQIGYVGQEPYLFPGTLEDNIRFGRPSASLDDIRRAAEIAEISEFIESLPEGYQTRIGERGARLSGGQRQRVCIARALLKDPPILVLDEATAAVDNKTEAALQRSIARIAEGRTIIMIAHRLDSIRNADRIVVIERGRIQESGTHEQLLAHKGLYASLWRVQASKGSEAKTADRAKPAQKVEAPRMVARRTGW</sequence>
<dbReference type="InterPro" id="IPR036640">
    <property type="entry name" value="ABC1_TM_sf"/>
</dbReference>
<dbReference type="InterPro" id="IPR027417">
    <property type="entry name" value="P-loop_NTPase"/>
</dbReference>
<dbReference type="InterPro" id="IPR001579">
    <property type="entry name" value="Glyco_hydro_18_chit_AS"/>
</dbReference>
<evidence type="ECO:0000256" key="6">
    <source>
        <dbReference type="ARBA" id="ARBA00022989"/>
    </source>
</evidence>
<proteinExistence type="predicted"/>
<keyword evidence="7" id="KW-0472">Membrane</keyword>
<dbReference type="PANTHER" id="PTHR24221:SF601">
    <property type="entry name" value="ABC TRANSPORTER"/>
    <property type="match status" value="1"/>
</dbReference>
<name>A0A2S9XFK0_9BACT</name>
<dbReference type="GO" id="GO:0005886">
    <property type="term" value="C:plasma membrane"/>
    <property type="evidence" value="ECO:0007669"/>
    <property type="project" value="UniProtKB-SubCell"/>
</dbReference>
<dbReference type="PANTHER" id="PTHR24221">
    <property type="entry name" value="ATP-BINDING CASSETTE SUB-FAMILY B"/>
    <property type="match status" value="1"/>
</dbReference>
<dbReference type="Gene3D" id="1.20.1560.10">
    <property type="entry name" value="ABC transporter type 1, transmembrane domain"/>
    <property type="match status" value="1"/>
</dbReference>
<organism evidence="11 12">
    <name type="scientific">Enhygromyxa salina</name>
    <dbReference type="NCBI Taxonomy" id="215803"/>
    <lineage>
        <taxon>Bacteria</taxon>
        <taxon>Pseudomonadati</taxon>
        <taxon>Myxococcota</taxon>
        <taxon>Polyangia</taxon>
        <taxon>Nannocystales</taxon>
        <taxon>Nannocystaceae</taxon>
        <taxon>Enhygromyxa</taxon>
    </lineage>
</organism>
<keyword evidence="6" id="KW-1133">Transmembrane helix</keyword>
<feature type="region of interest" description="Disordered" evidence="8">
    <location>
        <begin position="85"/>
        <end position="118"/>
    </location>
</feature>
<dbReference type="OrthoDB" id="9772049at2"/>
<dbReference type="Pfam" id="PF00005">
    <property type="entry name" value="ABC_tran"/>
    <property type="match status" value="1"/>
</dbReference>
<dbReference type="InterPro" id="IPR017871">
    <property type="entry name" value="ABC_transporter-like_CS"/>
</dbReference>
<evidence type="ECO:0000256" key="1">
    <source>
        <dbReference type="ARBA" id="ARBA00004651"/>
    </source>
</evidence>
<keyword evidence="2" id="KW-0813">Transport</keyword>
<dbReference type="GO" id="GO:0140359">
    <property type="term" value="F:ABC-type transporter activity"/>
    <property type="evidence" value="ECO:0007669"/>
    <property type="project" value="InterPro"/>
</dbReference>